<dbReference type="SUPFAM" id="SSF54117">
    <property type="entry name" value="Interleukin 8-like chemokines"/>
    <property type="match status" value="1"/>
</dbReference>
<feature type="signal peptide" evidence="3">
    <location>
        <begin position="1"/>
        <end position="28"/>
    </location>
</feature>
<feature type="compositionally biased region" description="Basic and acidic residues" evidence="2">
    <location>
        <begin position="99"/>
        <end position="112"/>
    </location>
</feature>
<dbReference type="AlphaFoldDB" id="A0A8C8EGY8"/>
<keyword evidence="6" id="KW-1185">Reference proteome</keyword>
<name>A0A8C8EGY8_ONCTS</name>
<feature type="compositionally biased region" description="Basic residues" evidence="2">
    <location>
        <begin position="119"/>
        <end position="153"/>
    </location>
</feature>
<dbReference type="Gene3D" id="2.40.50.40">
    <property type="match status" value="1"/>
</dbReference>
<dbReference type="InterPro" id="IPR036048">
    <property type="entry name" value="Interleukin_8-like_sf"/>
</dbReference>
<evidence type="ECO:0000313" key="5">
    <source>
        <dbReference type="Ensembl" id="ENSOTSP00005002440.1"/>
    </source>
</evidence>
<keyword evidence="1" id="KW-0202">Cytokine</keyword>
<dbReference type="GO" id="GO:0006955">
    <property type="term" value="P:immune response"/>
    <property type="evidence" value="ECO:0007669"/>
    <property type="project" value="InterPro"/>
</dbReference>
<dbReference type="Proteomes" id="UP000694402">
    <property type="component" value="Unassembled WGS sequence"/>
</dbReference>
<feature type="domain" description="Chemokine interleukin-8-like" evidence="4">
    <location>
        <begin position="35"/>
        <end position="70"/>
    </location>
</feature>
<feature type="region of interest" description="Disordered" evidence="2">
    <location>
        <begin position="99"/>
        <end position="172"/>
    </location>
</feature>
<evidence type="ECO:0000256" key="1">
    <source>
        <dbReference type="ARBA" id="ARBA00022514"/>
    </source>
</evidence>
<dbReference type="GeneTree" id="ENSGT01000000215891"/>
<proteinExistence type="predicted"/>
<reference evidence="5" key="1">
    <citation type="submission" date="2025-08" db="UniProtKB">
        <authorList>
            <consortium name="Ensembl"/>
        </authorList>
    </citation>
    <scope>IDENTIFICATION</scope>
</reference>
<accession>A0A8C8EGY8</accession>
<dbReference type="Ensembl" id="ENSOTST00005002708.2">
    <property type="protein sequence ID" value="ENSOTSP00005002440.1"/>
    <property type="gene ID" value="ENSOTSG00005001404.2"/>
</dbReference>
<dbReference type="InterPro" id="IPR001811">
    <property type="entry name" value="Chemokine_IL8-like_dom"/>
</dbReference>
<organism evidence="5 6">
    <name type="scientific">Oncorhynchus tshawytscha</name>
    <name type="common">Chinook salmon</name>
    <name type="synonym">Salmo tshawytscha</name>
    <dbReference type="NCBI Taxonomy" id="74940"/>
    <lineage>
        <taxon>Eukaryota</taxon>
        <taxon>Metazoa</taxon>
        <taxon>Chordata</taxon>
        <taxon>Craniata</taxon>
        <taxon>Vertebrata</taxon>
        <taxon>Euteleostomi</taxon>
        <taxon>Actinopterygii</taxon>
        <taxon>Neopterygii</taxon>
        <taxon>Teleostei</taxon>
        <taxon>Protacanthopterygii</taxon>
        <taxon>Salmoniformes</taxon>
        <taxon>Salmonidae</taxon>
        <taxon>Salmoninae</taxon>
        <taxon>Oncorhynchus</taxon>
    </lineage>
</organism>
<evidence type="ECO:0000256" key="3">
    <source>
        <dbReference type="SAM" id="SignalP"/>
    </source>
</evidence>
<evidence type="ECO:0000313" key="6">
    <source>
        <dbReference type="Proteomes" id="UP000694402"/>
    </source>
</evidence>
<keyword evidence="3" id="KW-0732">Signal</keyword>
<feature type="chain" id="PRO_5034946365" description="Chemokine interleukin-8-like domain-containing protein" evidence="3">
    <location>
        <begin position="29"/>
        <end position="172"/>
    </location>
</feature>
<protein>
    <recommendedName>
        <fullName evidence="4">Chemokine interleukin-8-like domain-containing protein</fullName>
    </recommendedName>
</protein>
<reference evidence="5" key="2">
    <citation type="submission" date="2025-09" db="UniProtKB">
        <authorList>
            <consortium name="Ensembl"/>
        </authorList>
    </citation>
    <scope>IDENTIFICATION</scope>
</reference>
<evidence type="ECO:0000256" key="2">
    <source>
        <dbReference type="SAM" id="MobiDB-lite"/>
    </source>
</evidence>
<gene>
    <name evidence="5" type="primary">LOC112261142</name>
</gene>
<dbReference type="Pfam" id="PF00048">
    <property type="entry name" value="IL8"/>
    <property type="match status" value="1"/>
</dbReference>
<sequence>MSNKLTLKLSLVFCTWLCVASWMAGVYANVGPIKSCCLQLSQTRVHPNNVVDYNVQTTVLCPIDAIVSVHYNNISYTVILHRRDWVRKAVGTVDEARMIKREEEEGKERETVTKGPAVPRKHGKGQKKGGKKGKGKGGKRGGKRNGRGHKRTGRLTENLDVRSKRWTSASRK</sequence>
<dbReference type="GO" id="GO:0005615">
    <property type="term" value="C:extracellular space"/>
    <property type="evidence" value="ECO:0007669"/>
    <property type="project" value="UniProtKB-KW"/>
</dbReference>
<evidence type="ECO:0000259" key="4">
    <source>
        <dbReference type="Pfam" id="PF00048"/>
    </source>
</evidence>
<dbReference type="GO" id="GO:0008009">
    <property type="term" value="F:chemokine activity"/>
    <property type="evidence" value="ECO:0007669"/>
    <property type="project" value="InterPro"/>
</dbReference>